<dbReference type="Proteomes" id="UP001152320">
    <property type="component" value="Chromosome 1"/>
</dbReference>
<dbReference type="AlphaFoldDB" id="A0A9Q1CTU0"/>
<keyword evidence="2" id="KW-1185">Reference proteome</keyword>
<evidence type="ECO:0000313" key="2">
    <source>
        <dbReference type="Proteomes" id="UP001152320"/>
    </source>
</evidence>
<accession>A0A9Q1CTU0</accession>
<dbReference type="EMBL" id="JAIZAY010000001">
    <property type="protein sequence ID" value="KAJ8050888.1"/>
    <property type="molecule type" value="Genomic_DNA"/>
</dbReference>
<evidence type="ECO:0000313" key="1">
    <source>
        <dbReference type="EMBL" id="KAJ8050888.1"/>
    </source>
</evidence>
<protein>
    <submittedName>
        <fullName evidence="1">Uncharacterized protein</fullName>
    </submittedName>
</protein>
<organism evidence="1 2">
    <name type="scientific">Holothuria leucospilota</name>
    <name type="common">Black long sea cucumber</name>
    <name type="synonym">Mertensiothuria leucospilota</name>
    <dbReference type="NCBI Taxonomy" id="206669"/>
    <lineage>
        <taxon>Eukaryota</taxon>
        <taxon>Metazoa</taxon>
        <taxon>Echinodermata</taxon>
        <taxon>Eleutherozoa</taxon>
        <taxon>Echinozoa</taxon>
        <taxon>Holothuroidea</taxon>
        <taxon>Aspidochirotacea</taxon>
        <taxon>Aspidochirotida</taxon>
        <taxon>Holothuriidae</taxon>
        <taxon>Holothuria</taxon>
    </lineage>
</organism>
<reference evidence="1" key="1">
    <citation type="submission" date="2021-10" db="EMBL/GenBank/DDBJ databases">
        <title>Tropical sea cucumber genome reveals ecological adaptation and Cuvierian tubules defense mechanism.</title>
        <authorList>
            <person name="Chen T."/>
        </authorList>
    </citation>
    <scope>NUCLEOTIDE SEQUENCE</scope>
    <source>
        <strain evidence="1">Nanhai2018</strain>
        <tissue evidence="1">Muscle</tissue>
    </source>
</reference>
<proteinExistence type="predicted"/>
<name>A0A9Q1CTU0_HOLLE</name>
<dbReference type="OrthoDB" id="5984501at2759"/>
<gene>
    <name evidence="1" type="ORF">HOLleu_04262</name>
</gene>
<sequence length="67" mass="7593">MLTDAFHGCDNGIHIRYRTDGRLFISRGLRAVTKVKDAIIRDFLFADDCTLSATTESSMQKEMDCFS</sequence>
<comment type="caution">
    <text evidence="1">The sequence shown here is derived from an EMBL/GenBank/DDBJ whole genome shotgun (WGS) entry which is preliminary data.</text>
</comment>